<evidence type="ECO:0000259" key="5">
    <source>
        <dbReference type="PROSITE" id="PS50921"/>
    </source>
</evidence>
<dbReference type="InterPro" id="IPR005561">
    <property type="entry name" value="ANTAR"/>
</dbReference>
<dbReference type="InterPro" id="IPR003018">
    <property type="entry name" value="GAF"/>
</dbReference>
<dbReference type="InterPro" id="IPR011006">
    <property type="entry name" value="CheY-like_superfamily"/>
</dbReference>
<dbReference type="SMART" id="SM01012">
    <property type="entry name" value="ANTAR"/>
    <property type="match status" value="1"/>
</dbReference>
<gene>
    <name evidence="6" type="ORF">KFZ73_01635</name>
</gene>
<accession>A0ABS5N6N6</accession>
<keyword evidence="3" id="KW-0805">Transcription regulation</keyword>
<protein>
    <submittedName>
        <fullName evidence="6">GAF and ANTAR domain-containing protein</fullName>
    </submittedName>
</protein>
<evidence type="ECO:0000256" key="1">
    <source>
        <dbReference type="ARBA" id="ARBA00022679"/>
    </source>
</evidence>
<comment type="caution">
    <text evidence="6">The sequence shown here is derived from an EMBL/GenBank/DDBJ whole genome shotgun (WGS) entry which is preliminary data.</text>
</comment>
<dbReference type="EMBL" id="JAGXOE010000002">
    <property type="protein sequence ID" value="MBS4099930.1"/>
    <property type="molecule type" value="Genomic_DNA"/>
</dbReference>
<organism evidence="6 7">
    <name type="scientific">Tsukamurella paurometabola</name>
    <name type="common">Corynebacterium paurometabolum</name>
    <dbReference type="NCBI Taxonomy" id="2061"/>
    <lineage>
        <taxon>Bacteria</taxon>
        <taxon>Bacillati</taxon>
        <taxon>Actinomycetota</taxon>
        <taxon>Actinomycetes</taxon>
        <taxon>Mycobacteriales</taxon>
        <taxon>Tsukamurellaceae</taxon>
        <taxon>Tsukamurella</taxon>
    </lineage>
</organism>
<dbReference type="InterPro" id="IPR036388">
    <property type="entry name" value="WH-like_DNA-bd_sf"/>
</dbReference>
<dbReference type="SUPFAM" id="SSF55781">
    <property type="entry name" value="GAF domain-like"/>
    <property type="match status" value="1"/>
</dbReference>
<dbReference type="Pfam" id="PF13185">
    <property type="entry name" value="GAF_2"/>
    <property type="match status" value="1"/>
</dbReference>
<keyword evidence="1" id="KW-0808">Transferase</keyword>
<dbReference type="InterPro" id="IPR029016">
    <property type="entry name" value="GAF-like_dom_sf"/>
</dbReference>
<keyword evidence="2" id="KW-0418">Kinase</keyword>
<dbReference type="PIRSF" id="PIRSF036625">
    <property type="entry name" value="GAF_ANTAR"/>
    <property type="match status" value="1"/>
</dbReference>
<dbReference type="PROSITE" id="PS50921">
    <property type="entry name" value="ANTAR"/>
    <property type="match status" value="1"/>
</dbReference>
<evidence type="ECO:0000313" key="6">
    <source>
        <dbReference type="EMBL" id="MBS4099930.1"/>
    </source>
</evidence>
<dbReference type="Gene3D" id="3.30.450.40">
    <property type="match status" value="1"/>
</dbReference>
<dbReference type="SUPFAM" id="SSF52172">
    <property type="entry name" value="CheY-like"/>
    <property type="match status" value="1"/>
</dbReference>
<keyword evidence="4" id="KW-0804">Transcription</keyword>
<evidence type="ECO:0000256" key="4">
    <source>
        <dbReference type="ARBA" id="ARBA00023163"/>
    </source>
</evidence>
<name>A0ABS5N6N6_TSUPA</name>
<evidence type="ECO:0000313" key="7">
    <source>
        <dbReference type="Proteomes" id="UP000676853"/>
    </source>
</evidence>
<keyword evidence="7" id="KW-1185">Reference proteome</keyword>
<dbReference type="Gene3D" id="1.10.10.10">
    <property type="entry name" value="Winged helix-like DNA-binding domain superfamily/Winged helix DNA-binding domain"/>
    <property type="match status" value="1"/>
</dbReference>
<dbReference type="Pfam" id="PF03861">
    <property type="entry name" value="ANTAR"/>
    <property type="match status" value="1"/>
</dbReference>
<reference evidence="6 7" key="1">
    <citation type="submission" date="2021-04" db="EMBL/GenBank/DDBJ databases">
        <title>Whole genome sequence analysis of a thiophenic sulfur metabolizing bacteria.</title>
        <authorList>
            <person name="Akhtar N."/>
            <person name="Akram J."/>
            <person name="Aslam A."/>
        </authorList>
    </citation>
    <scope>NUCLEOTIDE SEQUENCE [LARGE SCALE GENOMIC DNA]</scope>
    <source>
        <strain evidence="6 7">3OW</strain>
    </source>
</reference>
<feature type="domain" description="ANTAR" evidence="5">
    <location>
        <begin position="188"/>
        <end position="249"/>
    </location>
</feature>
<evidence type="ECO:0000256" key="3">
    <source>
        <dbReference type="ARBA" id="ARBA00023015"/>
    </source>
</evidence>
<proteinExistence type="predicted"/>
<dbReference type="InterPro" id="IPR012074">
    <property type="entry name" value="GAF_ANTAR"/>
</dbReference>
<evidence type="ECO:0000256" key="2">
    <source>
        <dbReference type="ARBA" id="ARBA00022777"/>
    </source>
</evidence>
<sequence>MAVHSRKHSSEQLPSVLGVVHESPEVPLEELTLSERMGEIARMLREQSSDSESLLTAATQFAVEQVPGADFACVTLVDPKGGISHPVVIGEEAQRVADVQRDLEEGPSVGATFEATTILLLEDTATDDRWPRFAAAAHAAGVGSILSFCLYVQNEAYGTLDLMAREPHAFDAESISIGSLYAVHAAVAFSAVREKEQIRAALTTRDVIGQAKGMIMERYKLDSDAAFRLLARLSQDSNVRLAEVAEQVIEAGPE</sequence>
<dbReference type="Proteomes" id="UP000676853">
    <property type="component" value="Unassembled WGS sequence"/>
</dbReference>